<keyword evidence="5" id="KW-0560">Oxidoreductase</keyword>
<protein>
    <submittedName>
        <fullName evidence="6">Dimethylaniline monooxygenase</fullName>
    </submittedName>
</protein>
<accession>A0A2H3JPX6</accession>
<sequence length="529" mass="60002">MDQSQSESREGGIDVDIGGAHKSIAIIGGGSAGLGMLKAALDLPESIREDWEVVLYERRRDIGGIWLPDPPGSLPSPPDLPETPLYPRLWTNIPHPIMTYPHFLFRPHTTLYPSWHAVFDYHADYARDFNLTSFIRLNHSVESAQWNGSRFGGNWNVQIRAKVDGVERLLQRTHTHIVVAIGSNHYPYIPEWNGTEQWLSNTPLGFPQRELSHSIYYRDPFKYTDRKIIIVGSGPSAFDIARQVDPVAAMIYQSIKPGKDITPGTRAIPMKPISHFTPNSIVFEDGIELTDIDAVIMATGYELRVPFLSAPHSSALVDDPHASDNSSTAQKLITNRRYIFPLYRHIFNLAPEMPPTALSFIGIPKLAASCITDYAQGLFVAHTIANSSLLPDRRDMLTELLARENSLRLRGYDPYLMGHSLVDGTCEPHEYPDALIDHLKRHGLIPKDHRRYVDNWRRLSSNDALSIKRGWTRIEEHGDEARWLRGVHTEEEWGSLLLRILEWQREWEVEHDPMDSNDNTIGPRLPTCA</sequence>
<evidence type="ECO:0000256" key="4">
    <source>
        <dbReference type="ARBA" id="ARBA00022857"/>
    </source>
</evidence>
<keyword evidence="7" id="KW-1185">Reference proteome</keyword>
<dbReference type="GO" id="GO:0004499">
    <property type="term" value="F:N,N-dimethylaniline monooxygenase activity"/>
    <property type="evidence" value="ECO:0007669"/>
    <property type="project" value="InterPro"/>
</dbReference>
<dbReference type="InterPro" id="IPR020946">
    <property type="entry name" value="Flavin_mOase-like"/>
</dbReference>
<comment type="similarity">
    <text evidence="1">Belongs to the FMO family.</text>
</comment>
<keyword evidence="4" id="KW-0521">NADP</keyword>
<dbReference type="OrthoDB" id="66881at2759"/>
<dbReference type="InterPro" id="IPR050346">
    <property type="entry name" value="FMO-like"/>
</dbReference>
<dbReference type="GO" id="GO:0050661">
    <property type="term" value="F:NADP binding"/>
    <property type="evidence" value="ECO:0007669"/>
    <property type="project" value="InterPro"/>
</dbReference>
<keyword evidence="6" id="KW-0503">Monooxygenase</keyword>
<keyword evidence="2" id="KW-0285">Flavoprotein</keyword>
<organism evidence="6 7">
    <name type="scientific">Wolfiporia cocos (strain MD-104)</name>
    <name type="common">Brown rot fungus</name>
    <dbReference type="NCBI Taxonomy" id="742152"/>
    <lineage>
        <taxon>Eukaryota</taxon>
        <taxon>Fungi</taxon>
        <taxon>Dikarya</taxon>
        <taxon>Basidiomycota</taxon>
        <taxon>Agaricomycotina</taxon>
        <taxon>Agaricomycetes</taxon>
        <taxon>Polyporales</taxon>
        <taxon>Phaeolaceae</taxon>
        <taxon>Wolfiporia</taxon>
    </lineage>
</organism>
<reference evidence="6 7" key="1">
    <citation type="journal article" date="2012" name="Science">
        <title>The Paleozoic origin of enzymatic lignin decomposition reconstructed from 31 fungal genomes.</title>
        <authorList>
            <person name="Floudas D."/>
            <person name="Binder M."/>
            <person name="Riley R."/>
            <person name="Barry K."/>
            <person name="Blanchette R.A."/>
            <person name="Henrissat B."/>
            <person name="Martinez A.T."/>
            <person name="Otillar R."/>
            <person name="Spatafora J.W."/>
            <person name="Yadav J.S."/>
            <person name="Aerts A."/>
            <person name="Benoit I."/>
            <person name="Boyd A."/>
            <person name="Carlson A."/>
            <person name="Copeland A."/>
            <person name="Coutinho P.M."/>
            <person name="de Vries R.P."/>
            <person name="Ferreira P."/>
            <person name="Findley K."/>
            <person name="Foster B."/>
            <person name="Gaskell J."/>
            <person name="Glotzer D."/>
            <person name="Gorecki P."/>
            <person name="Heitman J."/>
            <person name="Hesse C."/>
            <person name="Hori C."/>
            <person name="Igarashi K."/>
            <person name="Jurgens J.A."/>
            <person name="Kallen N."/>
            <person name="Kersten P."/>
            <person name="Kohler A."/>
            <person name="Kuees U."/>
            <person name="Kumar T.K.A."/>
            <person name="Kuo A."/>
            <person name="LaButti K."/>
            <person name="Larrondo L.F."/>
            <person name="Lindquist E."/>
            <person name="Ling A."/>
            <person name="Lombard V."/>
            <person name="Lucas S."/>
            <person name="Lundell T."/>
            <person name="Martin R."/>
            <person name="McLaughlin D.J."/>
            <person name="Morgenstern I."/>
            <person name="Morin E."/>
            <person name="Murat C."/>
            <person name="Nagy L.G."/>
            <person name="Nolan M."/>
            <person name="Ohm R.A."/>
            <person name="Patyshakuliyeva A."/>
            <person name="Rokas A."/>
            <person name="Ruiz-Duenas F.J."/>
            <person name="Sabat G."/>
            <person name="Salamov A."/>
            <person name="Samejima M."/>
            <person name="Schmutz J."/>
            <person name="Slot J.C."/>
            <person name="St John F."/>
            <person name="Stenlid J."/>
            <person name="Sun H."/>
            <person name="Sun S."/>
            <person name="Syed K."/>
            <person name="Tsang A."/>
            <person name="Wiebenga A."/>
            <person name="Young D."/>
            <person name="Pisabarro A."/>
            <person name="Eastwood D.C."/>
            <person name="Martin F."/>
            <person name="Cullen D."/>
            <person name="Grigoriev I.V."/>
            <person name="Hibbett D.S."/>
        </authorList>
    </citation>
    <scope>NUCLEOTIDE SEQUENCE [LARGE SCALE GENOMIC DNA]</scope>
    <source>
        <strain evidence="6 7">MD-104</strain>
    </source>
</reference>
<dbReference type="InterPro" id="IPR036188">
    <property type="entry name" value="FAD/NAD-bd_sf"/>
</dbReference>
<dbReference type="Proteomes" id="UP000218811">
    <property type="component" value="Unassembled WGS sequence"/>
</dbReference>
<evidence type="ECO:0000256" key="2">
    <source>
        <dbReference type="ARBA" id="ARBA00022630"/>
    </source>
</evidence>
<evidence type="ECO:0000313" key="7">
    <source>
        <dbReference type="Proteomes" id="UP000218811"/>
    </source>
</evidence>
<dbReference type="AlphaFoldDB" id="A0A2H3JPX6"/>
<proteinExistence type="inferred from homology"/>
<evidence type="ECO:0000256" key="5">
    <source>
        <dbReference type="ARBA" id="ARBA00023002"/>
    </source>
</evidence>
<dbReference type="OMA" id="LRILEWQ"/>
<dbReference type="PANTHER" id="PTHR23023">
    <property type="entry name" value="DIMETHYLANILINE MONOOXYGENASE"/>
    <property type="match status" value="1"/>
</dbReference>
<dbReference type="GO" id="GO:0050660">
    <property type="term" value="F:flavin adenine dinucleotide binding"/>
    <property type="evidence" value="ECO:0007669"/>
    <property type="project" value="InterPro"/>
</dbReference>
<dbReference type="SUPFAM" id="SSF51905">
    <property type="entry name" value="FAD/NAD(P)-binding domain"/>
    <property type="match status" value="1"/>
</dbReference>
<dbReference type="Pfam" id="PF00743">
    <property type="entry name" value="FMO-like"/>
    <property type="match status" value="2"/>
</dbReference>
<evidence type="ECO:0000256" key="3">
    <source>
        <dbReference type="ARBA" id="ARBA00022827"/>
    </source>
</evidence>
<name>A0A2H3JPX6_WOLCO</name>
<dbReference type="Gene3D" id="3.50.50.60">
    <property type="entry name" value="FAD/NAD(P)-binding domain"/>
    <property type="match status" value="2"/>
</dbReference>
<dbReference type="PRINTS" id="PR00370">
    <property type="entry name" value="FMOXYGENASE"/>
</dbReference>
<dbReference type="STRING" id="742152.A0A2H3JPX6"/>
<evidence type="ECO:0000256" key="1">
    <source>
        <dbReference type="ARBA" id="ARBA00009183"/>
    </source>
</evidence>
<dbReference type="InterPro" id="IPR000960">
    <property type="entry name" value="Flavin_mOase"/>
</dbReference>
<keyword evidence="3" id="KW-0274">FAD</keyword>
<gene>
    <name evidence="6" type="ORF">WOLCODRAFT_72659</name>
</gene>
<dbReference type="EMBL" id="KB468124">
    <property type="protein sequence ID" value="PCH41963.1"/>
    <property type="molecule type" value="Genomic_DNA"/>
</dbReference>
<evidence type="ECO:0000313" key="6">
    <source>
        <dbReference type="EMBL" id="PCH41963.1"/>
    </source>
</evidence>